<keyword evidence="1" id="KW-0946">Virion</keyword>
<dbReference type="EnsemblMetazoa" id="ASIC010923-RA">
    <property type="protein sequence ID" value="ASIC010923-PA"/>
    <property type="gene ID" value="ASIC010923"/>
</dbReference>
<evidence type="ECO:0000313" key="3">
    <source>
        <dbReference type="Proteomes" id="UP000030765"/>
    </source>
</evidence>
<keyword evidence="1" id="KW-0261">Viral envelope protein</keyword>
<name>A0A084VYT9_ANOSI</name>
<evidence type="ECO:0000313" key="2">
    <source>
        <dbReference type="EnsemblMetazoa" id="ASIC010923-PA"/>
    </source>
</evidence>
<keyword evidence="3" id="KW-1185">Reference proteome</keyword>
<dbReference type="EMBL" id="ATLV01018462">
    <property type="status" value="NOT_ANNOTATED_CDS"/>
    <property type="molecule type" value="Genomic_DNA"/>
</dbReference>
<sequence>MIIQHDAILLDGTSSSRFAIISGRGFTDGGRAVMATFGAGPGMMDCASFSFTFLGTGRPVGWLATLAPHSGYPDRPIASSRAFATRVVRAPHTKSTFGWLMRAP</sequence>
<organism evidence="1">
    <name type="scientific">Anopheles sinensis</name>
    <name type="common">Mosquito</name>
    <dbReference type="NCBI Taxonomy" id="74873"/>
    <lineage>
        <taxon>Eukaryota</taxon>
        <taxon>Metazoa</taxon>
        <taxon>Ecdysozoa</taxon>
        <taxon>Arthropoda</taxon>
        <taxon>Hexapoda</taxon>
        <taxon>Insecta</taxon>
        <taxon>Pterygota</taxon>
        <taxon>Neoptera</taxon>
        <taxon>Endopterygota</taxon>
        <taxon>Diptera</taxon>
        <taxon>Nematocera</taxon>
        <taxon>Culicoidea</taxon>
        <taxon>Culicidae</taxon>
        <taxon>Anophelinae</taxon>
        <taxon>Anopheles</taxon>
    </lineage>
</organism>
<dbReference type="EMBL" id="KE525234">
    <property type="protein sequence ID" value="KFB43133.1"/>
    <property type="molecule type" value="Genomic_DNA"/>
</dbReference>
<proteinExistence type="predicted"/>
<reference evidence="1 3" key="1">
    <citation type="journal article" date="2014" name="BMC Genomics">
        <title>Genome sequence of Anopheles sinensis provides insight into genetics basis of mosquito competence for malaria parasites.</title>
        <authorList>
            <person name="Zhou D."/>
            <person name="Zhang D."/>
            <person name="Ding G."/>
            <person name="Shi L."/>
            <person name="Hou Q."/>
            <person name="Ye Y."/>
            <person name="Xu Y."/>
            <person name="Zhou H."/>
            <person name="Xiong C."/>
            <person name="Li S."/>
            <person name="Yu J."/>
            <person name="Hong S."/>
            <person name="Yu X."/>
            <person name="Zou P."/>
            <person name="Chen C."/>
            <person name="Chang X."/>
            <person name="Wang W."/>
            <person name="Lv Y."/>
            <person name="Sun Y."/>
            <person name="Ma L."/>
            <person name="Shen B."/>
            <person name="Zhu C."/>
        </authorList>
    </citation>
    <scope>NUCLEOTIDE SEQUENCE [LARGE SCALE GENOMIC DNA]</scope>
</reference>
<gene>
    <name evidence="1" type="ORF">ZHAS_00010923</name>
</gene>
<dbReference type="AlphaFoldDB" id="A0A084VYT9"/>
<protein>
    <submittedName>
        <fullName evidence="1 2">Envelope glycoprotein</fullName>
    </submittedName>
</protein>
<accession>A0A084VYT9</accession>
<dbReference type="Proteomes" id="UP000030765">
    <property type="component" value="Unassembled WGS sequence"/>
</dbReference>
<dbReference type="VEuPathDB" id="VectorBase:ASIC010923"/>
<evidence type="ECO:0000313" key="1">
    <source>
        <dbReference type="EMBL" id="KFB43133.1"/>
    </source>
</evidence>
<reference evidence="2" key="2">
    <citation type="submission" date="2020-05" db="UniProtKB">
        <authorList>
            <consortium name="EnsemblMetazoa"/>
        </authorList>
    </citation>
    <scope>IDENTIFICATION</scope>
</reference>